<evidence type="ECO:0008006" key="4">
    <source>
        <dbReference type="Google" id="ProtNLM"/>
    </source>
</evidence>
<sequence>MSQLEPHVAALLWFVVAWSVCCLGFLQLAGMYPLKARAADVPVPLVIGSTVLWLALSIAALAYAITELRWSSIVIVGGLLCLFLPEAFQAIPARWRNSPAGLAVTGLVLAATLLALGGFASNSVASVLQSIG</sequence>
<keyword evidence="1" id="KW-1133">Transmembrane helix</keyword>
<name>A0A7W7Z6Y5_9BRAD</name>
<feature type="transmembrane region" description="Helical" evidence="1">
    <location>
        <begin position="41"/>
        <end position="64"/>
    </location>
</feature>
<gene>
    <name evidence="2" type="ORF">HNR60_003936</name>
</gene>
<evidence type="ECO:0000256" key="1">
    <source>
        <dbReference type="SAM" id="Phobius"/>
    </source>
</evidence>
<feature type="transmembrane region" description="Helical" evidence="1">
    <location>
        <begin position="6"/>
        <end position="29"/>
    </location>
</feature>
<reference evidence="2 3" key="1">
    <citation type="submission" date="2020-08" db="EMBL/GenBank/DDBJ databases">
        <title>Genomic Encyclopedia of Type Strains, Phase IV (KMG-IV): sequencing the most valuable type-strain genomes for metagenomic binning, comparative biology and taxonomic classification.</title>
        <authorList>
            <person name="Goeker M."/>
        </authorList>
    </citation>
    <scope>NUCLEOTIDE SEQUENCE [LARGE SCALE GENOMIC DNA]</scope>
    <source>
        <strain evidence="2 3">DSM 12706</strain>
    </source>
</reference>
<dbReference type="Proteomes" id="UP000542353">
    <property type="component" value="Unassembled WGS sequence"/>
</dbReference>
<organism evidence="2 3">
    <name type="scientific">Rhodopseudomonas rhenobacensis</name>
    <dbReference type="NCBI Taxonomy" id="87461"/>
    <lineage>
        <taxon>Bacteria</taxon>
        <taxon>Pseudomonadati</taxon>
        <taxon>Pseudomonadota</taxon>
        <taxon>Alphaproteobacteria</taxon>
        <taxon>Hyphomicrobiales</taxon>
        <taxon>Nitrobacteraceae</taxon>
        <taxon>Rhodopseudomonas</taxon>
    </lineage>
</organism>
<dbReference type="RefSeq" id="WP_184261037.1">
    <property type="nucleotide sequence ID" value="NZ_JACHIH010000031.1"/>
</dbReference>
<keyword evidence="3" id="KW-1185">Reference proteome</keyword>
<keyword evidence="1" id="KW-0472">Membrane</keyword>
<feature type="transmembrane region" description="Helical" evidence="1">
    <location>
        <begin position="100"/>
        <end position="120"/>
    </location>
</feature>
<proteinExistence type="predicted"/>
<evidence type="ECO:0000313" key="3">
    <source>
        <dbReference type="Proteomes" id="UP000542353"/>
    </source>
</evidence>
<feature type="transmembrane region" description="Helical" evidence="1">
    <location>
        <begin position="70"/>
        <end position="88"/>
    </location>
</feature>
<keyword evidence="1" id="KW-0812">Transmembrane</keyword>
<evidence type="ECO:0000313" key="2">
    <source>
        <dbReference type="EMBL" id="MBB5049162.1"/>
    </source>
</evidence>
<protein>
    <recommendedName>
        <fullName evidence="4">SPW repeat-containing protein</fullName>
    </recommendedName>
</protein>
<accession>A0A7W7Z6Y5</accession>
<dbReference type="AlphaFoldDB" id="A0A7W7Z6Y5"/>
<dbReference type="EMBL" id="JACHIH010000031">
    <property type="protein sequence ID" value="MBB5049162.1"/>
    <property type="molecule type" value="Genomic_DNA"/>
</dbReference>
<comment type="caution">
    <text evidence="2">The sequence shown here is derived from an EMBL/GenBank/DDBJ whole genome shotgun (WGS) entry which is preliminary data.</text>
</comment>